<dbReference type="AlphaFoldDB" id="A0A160PNT4"/>
<gene>
    <name evidence="5" type="ORF">MPPM_5185</name>
</gene>
<protein>
    <recommendedName>
        <fullName evidence="7">3-keto-5-aminohexanoate cleavage protein</fullName>
    </recommendedName>
</protein>
<reference evidence="5 6" key="1">
    <citation type="journal article" date="2016" name="Genome Announc.">
        <title>Complete Genome Sequence of Methylobacterium populi P-1M, Isolated from Pink-Pigmented Household Biofilm.</title>
        <authorList>
            <person name="Morohoshi T."/>
            <person name="Ikeda T."/>
        </authorList>
    </citation>
    <scope>NUCLEOTIDE SEQUENCE [LARGE SCALE GENOMIC DNA]</scope>
    <source>
        <strain evidence="5 6">P-1M</strain>
    </source>
</reference>
<keyword evidence="3" id="KW-0479">Metal-binding</keyword>
<dbReference type="EMBL" id="AP014809">
    <property type="protein sequence ID" value="BAU93790.1"/>
    <property type="molecule type" value="Genomic_DNA"/>
</dbReference>
<organism evidence="5 6">
    <name type="scientific">Methylorubrum populi</name>
    <dbReference type="NCBI Taxonomy" id="223967"/>
    <lineage>
        <taxon>Bacteria</taxon>
        <taxon>Pseudomonadati</taxon>
        <taxon>Pseudomonadota</taxon>
        <taxon>Alphaproteobacteria</taxon>
        <taxon>Hyphomicrobiales</taxon>
        <taxon>Methylobacteriaceae</taxon>
        <taxon>Methylorubrum</taxon>
    </lineage>
</organism>
<dbReference type="Pfam" id="PF05853">
    <property type="entry name" value="BKACE"/>
    <property type="match status" value="1"/>
</dbReference>
<keyword evidence="2" id="KW-0808">Transferase</keyword>
<dbReference type="GO" id="GO:0043720">
    <property type="term" value="F:3-keto-5-aminohexanoate cleavage activity"/>
    <property type="evidence" value="ECO:0007669"/>
    <property type="project" value="InterPro"/>
</dbReference>
<dbReference type="Proteomes" id="UP000218288">
    <property type="component" value="Chromosome"/>
</dbReference>
<keyword evidence="4" id="KW-0862">Zinc</keyword>
<comment type="cofactor">
    <cofactor evidence="1">
        <name>Zn(2+)</name>
        <dbReference type="ChEBI" id="CHEBI:29105"/>
    </cofactor>
</comment>
<evidence type="ECO:0000313" key="6">
    <source>
        <dbReference type="Proteomes" id="UP000218288"/>
    </source>
</evidence>
<evidence type="ECO:0008006" key="7">
    <source>
        <dbReference type="Google" id="ProtNLM"/>
    </source>
</evidence>
<dbReference type="PANTHER" id="PTHR37418:SF2">
    <property type="entry name" value="3-KETO-5-AMINOHEXANOATE CLEAVAGE ENZYME"/>
    <property type="match status" value="1"/>
</dbReference>
<name>A0A160PNT4_9HYPH</name>
<evidence type="ECO:0000256" key="3">
    <source>
        <dbReference type="ARBA" id="ARBA00022723"/>
    </source>
</evidence>
<sequence length="274" mass="29292">MRPVVVTVAITGSVARKADNPTVPITPSEQIESTHAAYEAGAALAHIHVRADDESPSLDPERFGRVQEGIRRHCPDMIVQFSTSGGGSDPLERGACLIHRPDMASLTTGSVNFGEGVYENPAASFTSLARRMREEGVGPEIEVFDLTHIHNARRLVDEGVIGAAPHVQFVMGIRNALPPDPHLLDILLAETRRLLPGATWGAFGIGRFQSPVMGWALARGAQGVRTGLEDNVRLSKERLADGNAALVRLAASICAEHGARPATPTEARAMLRLG</sequence>
<accession>A0A160PNT4</accession>
<evidence type="ECO:0000256" key="4">
    <source>
        <dbReference type="ARBA" id="ARBA00022833"/>
    </source>
</evidence>
<evidence type="ECO:0000256" key="1">
    <source>
        <dbReference type="ARBA" id="ARBA00001947"/>
    </source>
</evidence>
<proteinExistence type="predicted"/>
<dbReference type="Gene3D" id="3.20.20.70">
    <property type="entry name" value="Aldolase class I"/>
    <property type="match status" value="1"/>
</dbReference>
<dbReference type="InterPro" id="IPR008567">
    <property type="entry name" value="BKACE"/>
</dbReference>
<dbReference type="PANTHER" id="PTHR37418">
    <property type="entry name" value="3-KETO-5-AMINOHEXANOATE CLEAVAGE ENZYME-RELATED"/>
    <property type="match status" value="1"/>
</dbReference>
<evidence type="ECO:0000256" key="2">
    <source>
        <dbReference type="ARBA" id="ARBA00022679"/>
    </source>
</evidence>
<dbReference type="RefSeq" id="WP_096487467.1">
    <property type="nucleotide sequence ID" value="NZ_AP014809.1"/>
</dbReference>
<dbReference type="InterPro" id="IPR013785">
    <property type="entry name" value="Aldolase_TIM"/>
</dbReference>
<evidence type="ECO:0000313" key="5">
    <source>
        <dbReference type="EMBL" id="BAU93790.1"/>
    </source>
</evidence>
<dbReference type="GO" id="GO:0046872">
    <property type="term" value="F:metal ion binding"/>
    <property type="evidence" value="ECO:0007669"/>
    <property type="project" value="UniProtKB-KW"/>
</dbReference>
<dbReference type="OrthoDB" id="9805277at2"/>